<evidence type="ECO:0000313" key="2">
    <source>
        <dbReference type="Proteomes" id="UP001208570"/>
    </source>
</evidence>
<dbReference type="EMBL" id="JAODUP010000219">
    <property type="protein sequence ID" value="KAK2156206.1"/>
    <property type="molecule type" value="Genomic_DNA"/>
</dbReference>
<protein>
    <submittedName>
        <fullName evidence="1">Uncharacterized protein</fullName>
    </submittedName>
</protein>
<name>A0AAD9N5X5_9ANNE</name>
<proteinExistence type="predicted"/>
<sequence>MARKLILSLKIKLIKVASTKLKRDWVILAYKGQREEPAMWKEDDHAAEHPLSVSNNPLWHPISRMTRAYFSTQSSK</sequence>
<accession>A0AAD9N5X5</accession>
<reference evidence="1" key="1">
    <citation type="journal article" date="2023" name="Mol. Biol. Evol.">
        <title>Third-Generation Sequencing Reveals the Adaptive Role of the Epigenome in Three Deep-Sea Polychaetes.</title>
        <authorList>
            <person name="Perez M."/>
            <person name="Aroh O."/>
            <person name="Sun Y."/>
            <person name="Lan Y."/>
            <person name="Juniper S.K."/>
            <person name="Young C.R."/>
            <person name="Angers B."/>
            <person name="Qian P.Y."/>
        </authorList>
    </citation>
    <scope>NUCLEOTIDE SEQUENCE</scope>
    <source>
        <strain evidence="1">P08H-3</strain>
    </source>
</reference>
<dbReference type="AlphaFoldDB" id="A0AAD9N5X5"/>
<comment type="caution">
    <text evidence="1">The sequence shown here is derived from an EMBL/GenBank/DDBJ whole genome shotgun (WGS) entry which is preliminary data.</text>
</comment>
<dbReference type="Proteomes" id="UP001208570">
    <property type="component" value="Unassembled WGS sequence"/>
</dbReference>
<gene>
    <name evidence="1" type="ORF">LSH36_219g02000</name>
</gene>
<organism evidence="1 2">
    <name type="scientific">Paralvinella palmiformis</name>
    <dbReference type="NCBI Taxonomy" id="53620"/>
    <lineage>
        <taxon>Eukaryota</taxon>
        <taxon>Metazoa</taxon>
        <taxon>Spiralia</taxon>
        <taxon>Lophotrochozoa</taxon>
        <taxon>Annelida</taxon>
        <taxon>Polychaeta</taxon>
        <taxon>Sedentaria</taxon>
        <taxon>Canalipalpata</taxon>
        <taxon>Terebellida</taxon>
        <taxon>Terebelliformia</taxon>
        <taxon>Alvinellidae</taxon>
        <taxon>Paralvinella</taxon>
    </lineage>
</organism>
<evidence type="ECO:0000313" key="1">
    <source>
        <dbReference type="EMBL" id="KAK2156206.1"/>
    </source>
</evidence>
<keyword evidence="2" id="KW-1185">Reference proteome</keyword>